<feature type="transmembrane region" description="Helical" evidence="9">
    <location>
        <begin position="74"/>
        <end position="93"/>
    </location>
</feature>
<feature type="transmembrane region" description="Helical" evidence="9">
    <location>
        <begin position="100"/>
        <end position="121"/>
    </location>
</feature>
<feature type="transmembrane region" description="Helical" evidence="9">
    <location>
        <begin position="419"/>
        <end position="436"/>
    </location>
</feature>
<evidence type="ECO:0000256" key="3">
    <source>
        <dbReference type="ARBA" id="ARBA00022448"/>
    </source>
</evidence>
<feature type="transmembrane region" description="Helical" evidence="9">
    <location>
        <begin position="248"/>
        <end position="270"/>
    </location>
</feature>
<dbReference type="PANTHER" id="PTHR43337:SF1">
    <property type="entry name" value="XANTHINE_URACIL PERMEASE C887.17-RELATED"/>
    <property type="match status" value="1"/>
</dbReference>
<feature type="transmembrane region" description="Helical" evidence="9">
    <location>
        <begin position="221"/>
        <end position="242"/>
    </location>
</feature>
<evidence type="ECO:0000256" key="8">
    <source>
        <dbReference type="PIRNR" id="PIRNR005353"/>
    </source>
</evidence>
<evidence type="ECO:0000256" key="1">
    <source>
        <dbReference type="ARBA" id="ARBA00004651"/>
    </source>
</evidence>
<evidence type="ECO:0000256" key="7">
    <source>
        <dbReference type="ARBA" id="ARBA00023136"/>
    </source>
</evidence>
<feature type="transmembrane region" description="Helical" evidence="9">
    <location>
        <begin position="383"/>
        <end position="407"/>
    </location>
</feature>
<dbReference type="InterPro" id="IPR006043">
    <property type="entry name" value="NCS2"/>
</dbReference>
<dbReference type="InterPro" id="IPR026033">
    <property type="entry name" value="Azg-like_bact_archaea"/>
</dbReference>
<comment type="similarity">
    <text evidence="2 8">Belongs to the nucleobase:cation symporter-2 (NCS2) (TC 2.A.40) family. Azg-like subfamily.</text>
</comment>
<sequence>MLERLFHLTANGTNPRREIIAGLTTFAAMSYILAINPDILSAAGMGKEGLVTVTALAAGIGTLLMALFTNYPIALAPGMGLNAYFAFTVCGAAGIPWKGALAMVFWNGIIFLLLSITGLRTKIAESVPPALKIGVQCGIGLFIAFIGLRNGGIIVKDNVTFVRLGELSNPSTLLVLTGIIVTFALVHKKVLGGIIISIFLVTMIGFEIPKGEGMVTVAPDSIWGLPSGIGETFFALDILYPITHLSEAWKVVIALLFVDLFDTIGTLIGVSRQAGLVDAQDRLPKMGRALTSDACATIVGACLGTSTTTSYIESAAGVQAGGRTGMTSITIASCFFLALFFGPIIVIIPPEATAPALVMVGVLMMQGVKNLKFDDLTSLAPAVVTMMIMPLAFSISDGLAIGFIVYFGTMLLVGKWRKVSLLTAALAILFFFFYVLNL</sequence>
<keyword evidence="4 8" id="KW-1003">Cell membrane</keyword>
<feature type="transmembrane region" description="Helical" evidence="9">
    <location>
        <begin position="133"/>
        <end position="155"/>
    </location>
</feature>
<gene>
    <name evidence="10" type="primary">adeQ</name>
    <name evidence="10" type="ORF">DF168_01227</name>
</gene>
<dbReference type="PIRSF" id="PIRSF005353">
    <property type="entry name" value="PbuG"/>
    <property type="match status" value="1"/>
</dbReference>
<dbReference type="KEGG" id="mtar:DF168_01227"/>
<evidence type="ECO:0000256" key="2">
    <source>
        <dbReference type="ARBA" id="ARBA00005697"/>
    </source>
</evidence>
<evidence type="ECO:0000313" key="11">
    <source>
        <dbReference type="Proteomes" id="UP000247465"/>
    </source>
</evidence>
<dbReference type="Pfam" id="PF00860">
    <property type="entry name" value="Xan_ur_permease"/>
    <property type="match status" value="1"/>
</dbReference>
<feature type="transmembrane region" description="Helical" evidence="9">
    <location>
        <begin position="191"/>
        <end position="209"/>
    </location>
</feature>
<protein>
    <submittedName>
        <fullName evidence="10">Adenine permease AdeQ</fullName>
    </submittedName>
</protein>
<dbReference type="GO" id="GO:0005886">
    <property type="term" value="C:plasma membrane"/>
    <property type="evidence" value="ECO:0007669"/>
    <property type="project" value="UniProtKB-SubCell"/>
</dbReference>
<evidence type="ECO:0000256" key="6">
    <source>
        <dbReference type="ARBA" id="ARBA00022989"/>
    </source>
</evidence>
<accession>A0A2Z4AG57</accession>
<keyword evidence="3 8" id="KW-0813">Transport</keyword>
<keyword evidence="5 8" id="KW-0812">Transmembrane</keyword>
<comment type="subcellular location">
    <subcellularLocation>
        <location evidence="1 8">Cell membrane</location>
        <topology evidence="1 8">Multi-pass membrane protein</topology>
    </subcellularLocation>
</comment>
<feature type="transmembrane region" description="Helical" evidence="9">
    <location>
        <begin position="20"/>
        <end position="37"/>
    </location>
</feature>
<dbReference type="PANTHER" id="PTHR43337">
    <property type="entry name" value="XANTHINE/URACIL PERMEASE C887.17-RELATED"/>
    <property type="match status" value="1"/>
</dbReference>
<keyword evidence="6 8" id="KW-1133">Transmembrane helix</keyword>
<name>A0A2Z4AG57_9BACT</name>
<organism evidence="10 11">
    <name type="scientific">Candidatus Moanibacter tarae</name>
    <dbReference type="NCBI Taxonomy" id="2200854"/>
    <lineage>
        <taxon>Bacteria</taxon>
        <taxon>Pseudomonadati</taxon>
        <taxon>Verrucomicrobiota</taxon>
        <taxon>Opitutia</taxon>
        <taxon>Puniceicoccales</taxon>
        <taxon>Puniceicoccales incertae sedis</taxon>
        <taxon>Candidatus Moanibacter</taxon>
    </lineage>
</organism>
<dbReference type="AlphaFoldDB" id="A0A2Z4AG57"/>
<evidence type="ECO:0000256" key="4">
    <source>
        <dbReference type="ARBA" id="ARBA00022475"/>
    </source>
</evidence>
<reference evidence="10 11" key="1">
    <citation type="submission" date="2018-06" db="EMBL/GenBank/DDBJ databases">
        <title>Draft Genome Sequence of a Novel Marine Bacterium Related to the Verrucomicrobia.</title>
        <authorList>
            <person name="Vosseberg J."/>
            <person name="Martijn J."/>
            <person name="Ettema T.J.G."/>
        </authorList>
    </citation>
    <scope>NUCLEOTIDE SEQUENCE [LARGE SCALE GENOMIC DNA]</scope>
    <source>
        <strain evidence="10">TARA_B100001123</strain>
    </source>
</reference>
<dbReference type="Proteomes" id="UP000247465">
    <property type="component" value="Chromosome"/>
</dbReference>
<dbReference type="GO" id="GO:0005345">
    <property type="term" value="F:purine nucleobase transmembrane transporter activity"/>
    <property type="evidence" value="ECO:0007669"/>
    <property type="project" value="TreeGrafter"/>
</dbReference>
<feature type="transmembrane region" description="Helical" evidence="9">
    <location>
        <begin position="167"/>
        <end position="185"/>
    </location>
</feature>
<dbReference type="InterPro" id="IPR045018">
    <property type="entry name" value="Azg-like"/>
</dbReference>
<dbReference type="EMBL" id="CP029803">
    <property type="protein sequence ID" value="AWT60028.1"/>
    <property type="molecule type" value="Genomic_DNA"/>
</dbReference>
<evidence type="ECO:0000256" key="9">
    <source>
        <dbReference type="SAM" id="Phobius"/>
    </source>
</evidence>
<feature type="transmembrane region" description="Helical" evidence="9">
    <location>
        <begin position="49"/>
        <end position="68"/>
    </location>
</feature>
<evidence type="ECO:0000313" key="10">
    <source>
        <dbReference type="EMBL" id="AWT60028.1"/>
    </source>
</evidence>
<feature type="transmembrane region" description="Helical" evidence="9">
    <location>
        <begin position="329"/>
        <end position="348"/>
    </location>
</feature>
<keyword evidence="7 8" id="KW-0472">Membrane</keyword>
<proteinExistence type="inferred from homology"/>
<evidence type="ECO:0000256" key="5">
    <source>
        <dbReference type="ARBA" id="ARBA00022692"/>
    </source>
</evidence>